<keyword evidence="6" id="KW-1185">Reference proteome</keyword>
<comment type="function">
    <text evidence="1">Actins are highly conserved proteins that are involved in various types of cell motility and are ubiquitously expressed in all eukaryotic cells.</text>
</comment>
<dbReference type="PANTHER" id="PTHR11937">
    <property type="entry name" value="ACTIN"/>
    <property type="match status" value="1"/>
</dbReference>
<sequence length="608" mass="67754">MEEGDFVSLPEDILLIIFAYCDVQSLLTLSNTCKRFYNCMDKESFWKKKFLLLFKELGSLPKDKPHMGYKSACLRFSAIFNDLRFSIWADCVRCHNIFCSSLCIQDSDEVIIFDFGSKTTWFKYASDSTGQLSMHPTVVPPPAKLVSGGADDRSDGIDIYQGCPVCCRMFQNRSLPIASLEHDNKTDALKTEHISSRRLTSAFSRLAMRHFPSCFDSAEITDSVMSLAAGLSPSGSSAVGMASSSTSCPSSDSNTNQTVLDHALELDESSQKSTAAPSVTGERIPESALDDNPSDPSNVEDSTVVDDVVSTYKFLIMHMLKRNPFFQARYIPFVVCEPTNCSHEMKVQLLQFLFVETKVPGVCYIPKPVATALYSGLDNCLVIDSGANNTVVSAVVDQMVLNHCVRRKTVGGTFLTQRLQECISIKDAEFQVDVANLDSSQVKRECRIAYCIESESRKTRTQSTIHVKGYRNGVLEYQPLTLGPELYLACEELYLTLDLPSMIKEVVQSLDNTTRRKLLSNILLTGGNCRLTGLSVRLTKDLKRLLPEYQSILRVVDPRLMTGRTDAVIGASYIRKWFDAFWITRQDYILHGAINSLDKPPSGPVHCV</sequence>
<dbReference type="SUPFAM" id="SSF81383">
    <property type="entry name" value="F-box domain"/>
    <property type="match status" value="1"/>
</dbReference>
<evidence type="ECO:0000256" key="1">
    <source>
        <dbReference type="ARBA" id="ARBA00003520"/>
    </source>
</evidence>
<dbReference type="SMART" id="SM00256">
    <property type="entry name" value="FBOX"/>
    <property type="match status" value="1"/>
</dbReference>
<evidence type="ECO:0000259" key="4">
    <source>
        <dbReference type="PROSITE" id="PS50181"/>
    </source>
</evidence>
<organism evidence="5 6">
    <name type="scientific">Paralvinella palmiformis</name>
    <dbReference type="NCBI Taxonomy" id="53620"/>
    <lineage>
        <taxon>Eukaryota</taxon>
        <taxon>Metazoa</taxon>
        <taxon>Spiralia</taxon>
        <taxon>Lophotrochozoa</taxon>
        <taxon>Annelida</taxon>
        <taxon>Polychaeta</taxon>
        <taxon>Sedentaria</taxon>
        <taxon>Canalipalpata</taxon>
        <taxon>Terebellida</taxon>
        <taxon>Terebelliformia</taxon>
        <taxon>Alvinellidae</taxon>
        <taxon>Paralvinella</taxon>
    </lineage>
</organism>
<evidence type="ECO:0000313" key="6">
    <source>
        <dbReference type="Proteomes" id="UP001208570"/>
    </source>
</evidence>
<feature type="domain" description="F-box" evidence="4">
    <location>
        <begin position="3"/>
        <end position="49"/>
    </location>
</feature>
<dbReference type="SUPFAM" id="SSF53067">
    <property type="entry name" value="Actin-like ATPase domain"/>
    <property type="match status" value="2"/>
</dbReference>
<evidence type="ECO:0000256" key="2">
    <source>
        <dbReference type="RuleBase" id="RU000487"/>
    </source>
</evidence>
<dbReference type="Pfam" id="PF00022">
    <property type="entry name" value="Actin"/>
    <property type="match status" value="2"/>
</dbReference>
<dbReference type="InterPro" id="IPR043129">
    <property type="entry name" value="ATPase_NBD"/>
</dbReference>
<dbReference type="Gene3D" id="1.20.1280.50">
    <property type="match status" value="1"/>
</dbReference>
<feature type="region of interest" description="Disordered" evidence="3">
    <location>
        <begin position="265"/>
        <end position="302"/>
    </location>
</feature>
<comment type="similarity">
    <text evidence="2">Belongs to the actin family.</text>
</comment>
<gene>
    <name evidence="5" type="ORF">LSH36_272g04043</name>
</gene>
<name>A0AAD9JJD3_9ANNE</name>
<dbReference type="InterPro" id="IPR004000">
    <property type="entry name" value="Actin"/>
</dbReference>
<comment type="caution">
    <text evidence="5">The sequence shown here is derived from an EMBL/GenBank/DDBJ whole genome shotgun (WGS) entry which is preliminary data.</text>
</comment>
<dbReference type="EMBL" id="JAODUP010000272">
    <property type="protein sequence ID" value="KAK2154278.1"/>
    <property type="molecule type" value="Genomic_DNA"/>
</dbReference>
<proteinExistence type="inferred from homology"/>
<evidence type="ECO:0000256" key="3">
    <source>
        <dbReference type="SAM" id="MobiDB-lite"/>
    </source>
</evidence>
<protein>
    <recommendedName>
        <fullName evidence="4">F-box domain-containing protein</fullName>
    </recommendedName>
</protein>
<dbReference type="Gene3D" id="3.90.640.10">
    <property type="entry name" value="Actin, Chain A, domain 4"/>
    <property type="match status" value="1"/>
</dbReference>
<dbReference type="Proteomes" id="UP001208570">
    <property type="component" value="Unassembled WGS sequence"/>
</dbReference>
<dbReference type="AlphaFoldDB" id="A0AAD9JJD3"/>
<reference evidence="5" key="1">
    <citation type="journal article" date="2023" name="Mol. Biol. Evol.">
        <title>Third-Generation Sequencing Reveals the Adaptive Role of the Epigenome in Three Deep-Sea Polychaetes.</title>
        <authorList>
            <person name="Perez M."/>
            <person name="Aroh O."/>
            <person name="Sun Y."/>
            <person name="Lan Y."/>
            <person name="Juniper S.K."/>
            <person name="Young C.R."/>
            <person name="Angers B."/>
            <person name="Qian P.Y."/>
        </authorList>
    </citation>
    <scope>NUCLEOTIDE SEQUENCE</scope>
    <source>
        <strain evidence="5">P08H-3</strain>
    </source>
</reference>
<dbReference type="InterPro" id="IPR036047">
    <property type="entry name" value="F-box-like_dom_sf"/>
</dbReference>
<dbReference type="SMART" id="SM00268">
    <property type="entry name" value="ACTIN"/>
    <property type="match status" value="1"/>
</dbReference>
<dbReference type="Gene3D" id="3.30.420.40">
    <property type="match status" value="2"/>
</dbReference>
<evidence type="ECO:0000313" key="5">
    <source>
        <dbReference type="EMBL" id="KAK2154278.1"/>
    </source>
</evidence>
<accession>A0AAD9JJD3</accession>
<dbReference type="InterPro" id="IPR001810">
    <property type="entry name" value="F-box_dom"/>
</dbReference>
<dbReference type="Pfam" id="PF12937">
    <property type="entry name" value="F-box-like"/>
    <property type="match status" value="1"/>
</dbReference>
<dbReference type="PROSITE" id="PS50181">
    <property type="entry name" value="FBOX"/>
    <property type="match status" value="1"/>
</dbReference>